<evidence type="ECO:0000313" key="12">
    <source>
        <dbReference type="Proteomes" id="UP000271098"/>
    </source>
</evidence>
<comment type="cofactor">
    <cofactor evidence="1">
        <name>FAD</name>
        <dbReference type="ChEBI" id="CHEBI:57692"/>
    </cofactor>
</comment>
<comment type="similarity">
    <text evidence="3">Belongs to the FAD-binding oxidoreductase/transferase type 4 family.</text>
</comment>
<dbReference type="InterPro" id="IPR016166">
    <property type="entry name" value="FAD-bd_PCMH"/>
</dbReference>
<evidence type="ECO:0000313" key="13">
    <source>
        <dbReference type="WBParaSite" id="GPUH_0001109601-mRNA-1"/>
    </source>
</evidence>
<keyword evidence="7" id="KW-0560">Oxidoreductase</keyword>
<evidence type="ECO:0000256" key="4">
    <source>
        <dbReference type="ARBA" id="ARBA00022630"/>
    </source>
</evidence>
<dbReference type="GO" id="GO:0008720">
    <property type="term" value="F:D-lactate dehydrogenase (NAD+) activity"/>
    <property type="evidence" value="ECO:0007669"/>
    <property type="project" value="TreeGrafter"/>
</dbReference>
<name>A0A183DQU2_9BILA</name>
<feature type="domain" description="FAD-binding PCMH-type" evidence="10">
    <location>
        <begin position="1"/>
        <end position="199"/>
    </location>
</feature>
<organism evidence="13">
    <name type="scientific">Gongylonema pulchrum</name>
    <dbReference type="NCBI Taxonomy" id="637853"/>
    <lineage>
        <taxon>Eukaryota</taxon>
        <taxon>Metazoa</taxon>
        <taxon>Ecdysozoa</taxon>
        <taxon>Nematoda</taxon>
        <taxon>Chromadorea</taxon>
        <taxon>Rhabditida</taxon>
        <taxon>Spirurina</taxon>
        <taxon>Spiruromorpha</taxon>
        <taxon>Spiruroidea</taxon>
        <taxon>Gongylonematidae</taxon>
        <taxon>Gongylonema</taxon>
    </lineage>
</organism>
<dbReference type="GO" id="GO:0005739">
    <property type="term" value="C:mitochondrion"/>
    <property type="evidence" value="ECO:0007669"/>
    <property type="project" value="UniProtKB-SubCell"/>
</dbReference>
<evidence type="ECO:0000256" key="9">
    <source>
        <dbReference type="ARBA" id="ARBA00038897"/>
    </source>
</evidence>
<dbReference type="InterPro" id="IPR006094">
    <property type="entry name" value="Oxid_FAD_bind_N"/>
</dbReference>
<dbReference type="InterPro" id="IPR016164">
    <property type="entry name" value="FAD-linked_Oxase-like_C"/>
</dbReference>
<evidence type="ECO:0000256" key="5">
    <source>
        <dbReference type="ARBA" id="ARBA00022827"/>
    </source>
</evidence>
<keyword evidence="6" id="KW-0809">Transit peptide</keyword>
<evidence type="ECO:0000259" key="10">
    <source>
        <dbReference type="PROSITE" id="PS51387"/>
    </source>
</evidence>
<dbReference type="InterPro" id="IPR016169">
    <property type="entry name" value="FAD-bd_PCMH_sub2"/>
</dbReference>
<sequence>MPDVVVMPRSVEEVAGVVRMCNDGGIPVVPFGAGTGLEGGVNAVMGGVSMDMMSMDKVVEVNSSDFDCIVEPGVTHEALNKRLHDTGLWFSVDPGADASICGMAATGASGTNAVRYGTMLHNILNLQVNPGYLLEHFSCGGPGGAYSMLKHDRDFRFILFIHMIFARKSAAGYNLTKLFIGSEGTLGVITQATVRLQARPAVCSVAICPFPTVSKAIEAVVATIQCSVPIAKIEFLDATTVAACNKYSKLTLAESPTLFLEFHGNSEAEVASQASLVGRILLVAFVLQFTSFAVVLFEQLHCSA</sequence>
<dbReference type="AlphaFoldDB" id="A0A183DQU2"/>
<reference evidence="11 12" key="2">
    <citation type="submission" date="2018-11" db="EMBL/GenBank/DDBJ databases">
        <authorList>
            <consortium name="Pathogen Informatics"/>
        </authorList>
    </citation>
    <scope>NUCLEOTIDE SEQUENCE [LARGE SCALE GENOMIC DNA]</scope>
</reference>
<dbReference type="GO" id="GO:0004458">
    <property type="term" value="F:D-lactate dehydrogenase (cytochrome) activity"/>
    <property type="evidence" value="ECO:0007669"/>
    <property type="project" value="UniProtKB-EC"/>
</dbReference>
<dbReference type="PANTHER" id="PTHR11748">
    <property type="entry name" value="D-LACTATE DEHYDROGENASE"/>
    <property type="match status" value="1"/>
</dbReference>
<evidence type="ECO:0000313" key="11">
    <source>
        <dbReference type="EMBL" id="VDN18313.1"/>
    </source>
</evidence>
<evidence type="ECO:0000256" key="1">
    <source>
        <dbReference type="ARBA" id="ARBA00001974"/>
    </source>
</evidence>
<dbReference type="Pfam" id="PF02913">
    <property type="entry name" value="FAD-oxidase_C"/>
    <property type="match status" value="1"/>
</dbReference>
<dbReference type="Proteomes" id="UP000271098">
    <property type="component" value="Unassembled WGS sequence"/>
</dbReference>
<dbReference type="OrthoDB" id="5332616at2759"/>
<dbReference type="SUPFAM" id="SSF56176">
    <property type="entry name" value="FAD-binding/transporter-associated domain-like"/>
    <property type="match status" value="1"/>
</dbReference>
<dbReference type="GO" id="GO:1903457">
    <property type="term" value="P:lactate catabolic process"/>
    <property type="evidence" value="ECO:0007669"/>
    <property type="project" value="TreeGrafter"/>
</dbReference>
<comment type="subcellular location">
    <subcellularLocation>
        <location evidence="2">Mitochondrion</location>
    </subcellularLocation>
</comment>
<dbReference type="InterPro" id="IPR036318">
    <property type="entry name" value="FAD-bd_PCMH-like_sf"/>
</dbReference>
<dbReference type="EMBL" id="UYRT01078332">
    <property type="protein sequence ID" value="VDN18313.1"/>
    <property type="molecule type" value="Genomic_DNA"/>
</dbReference>
<protein>
    <recommendedName>
        <fullName evidence="9">D-lactate dehydrogenase (cytochrome)</fullName>
        <ecNumber evidence="9">1.1.2.4</ecNumber>
    </recommendedName>
</protein>
<evidence type="ECO:0000256" key="2">
    <source>
        <dbReference type="ARBA" id="ARBA00004173"/>
    </source>
</evidence>
<dbReference type="FunFam" id="3.30.465.10:FF:000016">
    <property type="entry name" value="probable D-lactate dehydrogenase, mitochondrial"/>
    <property type="match status" value="1"/>
</dbReference>
<dbReference type="EC" id="1.1.2.4" evidence="9"/>
<evidence type="ECO:0000256" key="3">
    <source>
        <dbReference type="ARBA" id="ARBA00008000"/>
    </source>
</evidence>
<evidence type="ECO:0000256" key="7">
    <source>
        <dbReference type="ARBA" id="ARBA00023002"/>
    </source>
</evidence>
<keyword evidence="8" id="KW-0496">Mitochondrion</keyword>
<keyword evidence="4" id="KW-0285">Flavoprotein</keyword>
<dbReference type="GO" id="GO:0071949">
    <property type="term" value="F:FAD binding"/>
    <property type="evidence" value="ECO:0007669"/>
    <property type="project" value="InterPro"/>
</dbReference>
<dbReference type="PANTHER" id="PTHR11748:SF111">
    <property type="entry name" value="D-LACTATE DEHYDROGENASE, MITOCHONDRIAL-RELATED"/>
    <property type="match status" value="1"/>
</dbReference>
<dbReference type="InterPro" id="IPR004113">
    <property type="entry name" value="FAD-bd_oxidored_4_C"/>
</dbReference>
<evidence type="ECO:0000256" key="8">
    <source>
        <dbReference type="ARBA" id="ARBA00023128"/>
    </source>
</evidence>
<dbReference type="Pfam" id="PF01565">
    <property type="entry name" value="FAD_binding_4"/>
    <property type="match status" value="1"/>
</dbReference>
<evidence type="ECO:0000256" key="6">
    <source>
        <dbReference type="ARBA" id="ARBA00022946"/>
    </source>
</evidence>
<accession>A0A183DQU2</accession>
<dbReference type="WBParaSite" id="GPUH_0001109601-mRNA-1">
    <property type="protein sequence ID" value="GPUH_0001109601-mRNA-1"/>
    <property type="gene ID" value="GPUH_0001109601"/>
</dbReference>
<gene>
    <name evidence="11" type="ORF">GPUH_LOCUS11083</name>
</gene>
<reference evidence="13" key="1">
    <citation type="submission" date="2016-06" db="UniProtKB">
        <authorList>
            <consortium name="WormBaseParasite"/>
        </authorList>
    </citation>
    <scope>IDENTIFICATION</scope>
</reference>
<dbReference type="Gene3D" id="3.30.465.10">
    <property type="match status" value="2"/>
</dbReference>
<keyword evidence="12" id="KW-1185">Reference proteome</keyword>
<keyword evidence="5" id="KW-0274">FAD</keyword>
<dbReference type="SUPFAM" id="SSF55103">
    <property type="entry name" value="FAD-linked oxidases, C-terminal domain"/>
    <property type="match status" value="1"/>
</dbReference>
<dbReference type="PROSITE" id="PS51387">
    <property type="entry name" value="FAD_PCMH"/>
    <property type="match status" value="1"/>
</dbReference>
<proteinExistence type="inferred from homology"/>